<keyword evidence="2" id="KW-1185">Reference proteome</keyword>
<protein>
    <recommendedName>
        <fullName evidence="3">YgiT-type zinc finger domain-containing protein</fullName>
    </recommendedName>
</protein>
<evidence type="ECO:0000313" key="1">
    <source>
        <dbReference type="EMBL" id="MDT0274838.1"/>
    </source>
</evidence>
<name>A0ABU2K3R3_9ACTN</name>
<organism evidence="1 2">
    <name type="scientific">Blastococcus goldschmidtiae</name>
    <dbReference type="NCBI Taxonomy" id="3075546"/>
    <lineage>
        <taxon>Bacteria</taxon>
        <taxon>Bacillati</taxon>
        <taxon>Actinomycetota</taxon>
        <taxon>Actinomycetes</taxon>
        <taxon>Geodermatophilales</taxon>
        <taxon>Geodermatophilaceae</taxon>
        <taxon>Blastococcus</taxon>
    </lineage>
</organism>
<proteinExistence type="predicted"/>
<dbReference type="EMBL" id="JAVREI010000001">
    <property type="protein sequence ID" value="MDT0274838.1"/>
    <property type="molecule type" value="Genomic_DNA"/>
</dbReference>
<sequence length="72" mass="7695">MLPISCPTTGNRVLASLDAVRIINHPDHIAAHVTCPACGGEHVRRTGRALHRARQDAALEVAVRRAETPVPA</sequence>
<evidence type="ECO:0008006" key="3">
    <source>
        <dbReference type="Google" id="ProtNLM"/>
    </source>
</evidence>
<evidence type="ECO:0000313" key="2">
    <source>
        <dbReference type="Proteomes" id="UP001183222"/>
    </source>
</evidence>
<reference evidence="2" key="1">
    <citation type="submission" date="2023-07" db="EMBL/GenBank/DDBJ databases">
        <title>30 novel species of actinomycetes from the DSMZ collection.</title>
        <authorList>
            <person name="Nouioui I."/>
        </authorList>
    </citation>
    <scope>NUCLEOTIDE SEQUENCE [LARGE SCALE GENOMIC DNA]</scope>
    <source>
        <strain evidence="2">DSM 46792</strain>
    </source>
</reference>
<comment type="caution">
    <text evidence="1">The sequence shown here is derived from an EMBL/GenBank/DDBJ whole genome shotgun (WGS) entry which is preliminary data.</text>
</comment>
<dbReference type="Proteomes" id="UP001183222">
    <property type="component" value="Unassembled WGS sequence"/>
</dbReference>
<gene>
    <name evidence="1" type="ORF">RM425_02885</name>
</gene>
<accession>A0ABU2K3R3</accession>
<dbReference type="RefSeq" id="WP_311343677.1">
    <property type="nucleotide sequence ID" value="NZ_JAVREI010000001.1"/>
</dbReference>